<evidence type="ECO:0000313" key="2">
    <source>
        <dbReference type="EMBL" id="GMS78464.1"/>
    </source>
</evidence>
<name>A0AAV5SB49_9BILA</name>
<reference evidence="2" key="1">
    <citation type="submission" date="2023-10" db="EMBL/GenBank/DDBJ databases">
        <title>Genome assembly of Pristionchus species.</title>
        <authorList>
            <person name="Yoshida K."/>
            <person name="Sommer R.J."/>
        </authorList>
    </citation>
    <scope>NUCLEOTIDE SEQUENCE</scope>
    <source>
        <strain evidence="2">RS0144</strain>
    </source>
</reference>
<keyword evidence="3" id="KW-1185">Reference proteome</keyword>
<keyword evidence="1" id="KW-0472">Membrane</keyword>
<evidence type="ECO:0008006" key="4">
    <source>
        <dbReference type="Google" id="ProtNLM"/>
    </source>
</evidence>
<feature type="transmembrane region" description="Helical" evidence="1">
    <location>
        <begin position="66"/>
        <end position="87"/>
    </location>
</feature>
<feature type="non-terminal residue" evidence="2">
    <location>
        <position position="1"/>
    </location>
</feature>
<feature type="transmembrane region" description="Helical" evidence="1">
    <location>
        <begin position="32"/>
        <end position="54"/>
    </location>
</feature>
<accession>A0AAV5SB49</accession>
<evidence type="ECO:0000313" key="3">
    <source>
        <dbReference type="Proteomes" id="UP001432027"/>
    </source>
</evidence>
<evidence type="ECO:0000256" key="1">
    <source>
        <dbReference type="SAM" id="Phobius"/>
    </source>
</evidence>
<dbReference type="AlphaFoldDB" id="A0AAV5SB49"/>
<dbReference type="EMBL" id="BTSX01000001">
    <property type="protein sequence ID" value="GMS78464.1"/>
    <property type="molecule type" value="Genomic_DNA"/>
</dbReference>
<organism evidence="2 3">
    <name type="scientific">Pristionchus entomophagus</name>
    <dbReference type="NCBI Taxonomy" id="358040"/>
    <lineage>
        <taxon>Eukaryota</taxon>
        <taxon>Metazoa</taxon>
        <taxon>Ecdysozoa</taxon>
        <taxon>Nematoda</taxon>
        <taxon>Chromadorea</taxon>
        <taxon>Rhabditida</taxon>
        <taxon>Rhabditina</taxon>
        <taxon>Diplogasteromorpha</taxon>
        <taxon>Diplogasteroidea</taxon>
        <taxon>Neodiplogasteridae</taxon>
        <taxon>Pristionchus</taxon>
    </lineage>
</organism>
<sequence length="99" mass="10941">GAYGIFCVIVFSIRWSSNTSLSVILRDWPSSWIFAMLGAQLLIPLIACSPLAFAQPTGNGYGPPYLIKYPYINDFAIFSSPVLLLIISSKLRHLISSIF</sequence>
<dbReference type="Proteomes" id="UP001432027">
    <property type="component" value="Unassembled WGS sequence"/>
</dbReference>
<gene>
    <name evidence="2" type="ORF">PENTCL1PPCAC_639</name>
</gene>
<feature type="non-terminal residue" evidence="2">
    <location>
        <position position="99"/>
    </location>
</feature>
<comment type="caution">
    <text evidence="2">The sequence shown here is derived from an EMBL/GenBank/DDBJ whole genome shotgun (WGS) entry which is preliminary data.</text>
</comment>
<keyword evidence="1" id="KW-1133">Transmembrane helix</keyword>
<protein>
    <recommendedName>
        <fullName evidence="4">G protein-coupled receptor</fullName>
    </recommendedName>
</protein>
<proteinExistence type="predicted"/>
<keyword evidence="1" id="KW-0812">Transmembrane</keyword>